<keyword evidence="1" id="KW-0472">Membrane</keyword>
<evidence type="ECO:0000313" key="2">
    <source>
        <dbReference type="EMBL" id="WMV32694.1"/>
    </source>
</evidence>
<keyword evidence="3" id="KW-1185">Reference proteome</keyword>
<feature type="transmembrane region" description="Helical" evidence="1">
    <location>
        <begin position="77"/>
        <end position="99"/>
    </location>
</feature>
<evidence type="ECO:0000313" key="3">
    <source>
        <dbReference type="Proteomes" id="UP001234989"/>
    </source>
</evidence>
<sequence>MKSLKNVIPDQHVVIMGDLVHPSNPCSAATIGQQCLGMLMNFASVVSNVNYKEVYLEDMSCPFYKFLRNNCLKFEGLIQWVLFPTLSGISILFLISLMMHFGPTVRQLNLSLVCHLTSWCLGKHSIFL</sequence>
<gene>
    <name evidence="2" type="ORF">MTR67_026079</name>
</gene>
<evidence type="ECO:0000256" key="1">
    <source>
        <dbReference type="SAM" id="Phobius"/>
    </source>
</evidence>
<keyword evidence="1" id="KW-0812">Transmembrane</keyword>
<protein>
    <submittedName>
        <fullName evidence="2">Uncharacterized protein</fullName>
    </submittedName>
</protein>
<reference evidence="2" key="1">
    <citation type="submission" date="2023-08" db="EMBL/GenBank/DDBJ databases">
        <title>A de novo genome assembly of Solanum verrucosum Schlechtendal, a Mexican diploid species geographically isolated from the other diploid A-genome species in potato relatives.</title>
        <authorList>
            <person name="Hosaka K."/>
        </authorList>
    </citation>
    <scope>NUCLEOTIDE SEQUENCE</scope>
    <source>
        <tissue evidence="2">Young leaves</tissue>
    </source>
</reference>
<name>A0AAF0TUG5_SOLVR</name>
<dbReference type="AlphaFoldDB" id="A0AAF0TUG5"/>
<proteinExistence type="predicted"/>
<keyword evidence="1" id="KW-1133">Transmembrane helix</keyword>
<dbReference type="EMBL" id="CP133617">
    <property type="protein sequence ID" value="WMV32694.1"/>
    <property type="molecule type" value="Genomic_DNA"/>
</dbReference>
<organism evidence="2 3">
    <name type="scientific">Solanum verrucosum</name>
    <dbReference type="NCBI Taxonomy" id="315347"/>
    <lineage>
        <taxon>Eukaryota</taxon>
        <taxon>Viridiplantae</taxon>
        <taxon>Streptophyta</taxon>
        <taxon>Embryophyta</taxon>
        <taxon>Tracheophyta</taxon>
        <taxon>Spermatophyta</taxon>
        <taxon>Magnoliopsida</taxon>
        <taxon>eudicotyledons</taxon>
        <taxon>Gunneridae</taxon>
        <taxon>Pentapetalae</taxon>
        <taxon>asterids</taxon>
        <taxon>lamiids</taxon>
        <taxon>Solanales</taxon>
        <taxon>Solanaceae</taxon>
        <taxon>Solanoideae</taxon>
        <taxon>Solaneae</taxon>
        <taxon>Solanum</taxon>
    </lineage>
</organism>
<accession>A0AAF0TUG5</accession>
<dbReference type="Proteomes" id="UP001234989">
    <property type="component" value="Chromosome 6"/>
</dbReference>